<dbReference type="PANTHER" id="PTHR22916">
    <property type="entry name" value="GLYCOSYLTRANSFERASE"/>
    <property type="match status" value="1"/>
</dbReference>
<dbReference type="Proteomes" id="UP000305417">
    <property type="component" value="Unassembled WGS sequence"/>
</dbReference>
<sequence>MINITEKEIMKNWQGDISEPVVSICCITYNHEKYIEETIDSFLMQETNFPFEVVIGEDCSTDNTRKIVEKYKEMYPNIIKLIVSENNVGMQANGQRTMEACIGEYIAGCEGDDYWMDAEKLQIQKDFLESNPEYIICYTDVEAFNENGIIQDYIGGATKDLTADELKKATPINTLTTMYRNIMKDKFSAEFKASKYGDLFIWSILGYYGKGKFLPQIKPARYRIHSGGVHSGASQIDKYDNTLITYALLLSYHKKLGSSHIVEYFRQEILWLLLRNNFKSFLVSFLIRVKNKILRTFK</sequence>
<accession>A0ABY2V6H1</accession>
<gene>
    <name evidence="2" type="ORF">FE247_02205</name>
</gene>
<dbReference type="InterPro" id="IPR001173">
    <property type="entry name" value="Glyco_trans_2-like"/>
</dbReference>
<dbReference type="SUPFAM" id="SSF53448">
    <property type="entry name" value="Nucleotide-diphospho-sugar transferases"/>
    <property type="match status" value="1"/>
</dbReference>
<reference evidence="2 3" key="1">
    <citation type="submission" date="2019-05" db="EMBL/GenBank/DDBJ databases">
        <title>Arcobacter cibarius and Arcobacter thereius providing challenges in identification an antibiotic susceptibility and Quinolone resistance.</title>
        <authorList>
            <person name="Busch A."/>
            <person name="Hanel I."/>
            <person name="Hotzel H."/>
            <person name="Tomaso H."/>
        </authorList>
    </citation>
    <scope>NUCLEOTIDE SEQUENCE [LARGE SCALE GENOMIC DNA]</scope>
    <source>
        <strain evidence="2 3">16CS0831-2</strain>
    </source>
</reference>
<keyword evidence="3" id="KW-1185">Reference proteome</keyword>
<protein>
    <submittedName>
        <fullName evidence="2">Glycosyltransferase</fullName>
    </submittedName>
</protein>
<organism evidence="2 3">
    <name type="scientific">Aliarcobacter cibarius</name>
    <dbReference type="NCBI Taxonomy" id="255507"/>
    <lineage>
        <taxon>Bacteria</taxon>
        <taxon>Pseudomonadati</taxon>
        <taxon>Campylobacterota</taxon>
        <taxon>Epsilonproteobacteria</taxon>
        <taxon>Campylobacterales</taxon>
        <taxon>Arcobacteraceae</taxon>
        <taxon>Aliarcobacter</taxon>
    </lineage>
</organism>
<evidence type="ECO:0000259" key="1">
    <source>
        <dbReference type="Pfam" id="PF00535"/>
    </source>
</evidence>
<dbReference type="PANTHER" id="PTHR22916:SF3">
    <property type="entry name" value="UDP-GLCNAC:BETAGAL BETA-1,3-N-ACETYLGLUCOSAMINYLTRANSFERASE-LIKE PROTEIN 1"/>
    <property type="match status" value="1"/>
</dbReference>
<dbReference type="RefSeq" id="WP_138108310.1">
    <property type="nucleotide sequence ID" value="NZ_VBUC01000003.1"/>
</dbReference>
<name>A0ABY2V6H1_9BACT</name>
<dbReference type="Gene3D" id="3.90.550.10">
    <property type="entry name" value="Spore Coat Polysaccharide Biosynthesis Protein SpsA, Chain A"/>
    <property type="match status" value="1"/>
</dbReference>
<feature type="domain" description="Glycosyltransferase 2-like" evidence="1">
    <location>
        <begin position="23"/>
        <end position="152"/>
    </location>
</feature>
<dbReference type="Pfam" id="PF00535">
    <property type="entry name" value="Glycos_transf_2"/>
    <property type="match status" value="1"/>
</dbReference>
<evidence type="ECO:0000313" key="3">
    <source>
        <dbReference type="Proteomes" id="UP000305417"/>
    </source>
</evidence>
<dbReference type="EMBL" id="VBUC01000003">
    <property type="protein sequence ID" value="TLT01315.1"/>
    <property type="molecule type" value="Genomic_DNA"/>
</dbReference>
<comment type="caution">
    <text evidence="2">The sequence shown here is derived from an EMBL/GenBank/DDBJ whole genome shotgun (WGS) entry which is preliminary data.</text>
</comment>
<evidence type="ECO:0000313" key="2">
    <source>
        <dbReference type="EMBL" id="TLT01315.1"/>
    </source>
</evidence>
<proteinExistence type="predicted"/>
<dbReference type="InterPro" id="IPR029044">
    <property type="entry name" value="Nucleotide-diphossugar_trans"/>
</dbReference>